<sequence>MSFDEMLRAYRLEGRTLVALFETAEVMKLRFDLYNGDDPQRYKDGMVYLLDVSVRHEQFRIADGAGARLHETFSADILRAELAGDELRLVADCSFYATKDRDVITIELTGDTVELKEYPPSSQS</sequence>
<organism evidence="1 2">
    <name type="scientific">Brucella cytisi</name>
    <dbReference type="NCBI Taxonomy" id="407152"/>
    <lineage>
        <taxon>Bacteria</taxon>
        <taxon>Pseudomonadati</taxon>
        <taxon>Pseudomonadota</taxon>
        <taxon>Alphaproteobacteria</taxon>
        <taxon>Hyphomicrobiales</taxon>
        <taxon>Brucellaceae</taxon>
        <taxon>Brucella/Ochrobactrum group</taxon>
        <taxon>Brucella</taxon>
    </lineage>
</organism>
<name>A0A1J6I171_9HYPH</name>
<comment type="caution">
    <text evidence="1">The sequence shown here is derived from an EMBL/GenBank/DDBJ whole genome shotgun (WGS) entry which is preliminary data.</text>
</comment>
<reference evidence="1 2" key="1">
    <citation type="submission" date="2016-10" db="EMBL/GenBank/DDBJ databases">
        <title>The Draft Genome Sequence of the Potato Rhizosphere Bacteria Ochrobactrum sp. IPA7.2.</title>
        <authorList>
            <person name="Gogoleva N.E."/>
            <person name="Khlopko Y.A."/>
            <person name="Burygin G.L."/>
            <person name="Plotnikov A.O."/>
        </authorList>
    </citation>
    <scope>NUCLEOTIDE SEQUENCE [LARGE SCALE GENOMIC DNA]</scope>
    <source>
        <strain evidence="1 2">IPA7.2</strain>
    </source>
</reference>
<dbReference type="EMBL" id="MOEC01000005">
    <property type="protein sequence ID" value="OIS94271.1"/>
    <property type="molecule type" value="Genomic_DNA"/>
</dbReference>
<dbReference type="RefSeq" id="WP_071631089.1">
    <property type="nucleotide sequence ID" value="NZ_MOEC01000005.1"/>
</dbReference>
<evidence type="ECO:0000313" key="2">
    <source>
        <dbReference type="Proteomes" id="UP000182985"/>
    </source>
</evidence>
<gene>
    <name evidence="1" type="ORF">BLA27_07115</name>
</gene>
<dbReference type="OrthoDB" id="3654724at2"/>
<protein>
    <submittedName>
        <fullName evidence="1">Uncharacterized protein</fullName>
    </submittedName>
</protein>
<keyword evidence="2" id="KW-1185">Reference proteome</keyword>
<evidence type="ECO:0000313" key="1">
    <source>
        <dbReference type="EMBL" id="OIS94271.1"/>
    </source>
</evidence>
<accession>A0A1J6I171</accession>
<dbReference type="AlphaFoldDB" id="A0A1J6I171"/>
<proteinExistence type="predicted"/>
<dbReference type="Proteomes" id="UP000182985">
    <property type="component" value="Unassembled WGS sequence"/>
</dbReference>